<dbReference type="KEGG" id="dha:DEHA2B05610g"/>
<keyword evidence="3" id="KW-1185">Reference proteome</keyword>
<proteinExistence type="predicted"/>
<feature type="compositionally biased region" description="Low complexity" evidence="1">
    <location>
        <begin position="557"/>
        <end position="575"/>
    </location>
</feature>
<dbReference type="EMBL" id="CR382134">
    <property type="protein sequence ID" value="CAG85199.2"/>
    <property type="molecule type" value="Genomic_DNA"/>
</dbReference>
<dbReference type="eggNOG" id="ENOG502S8NP">
    <property type="taxonomic scope" value="Eukaryota"/>
</dbReference>
<feature type="compositionally biased region" description="Low complexity" evidence="1">
    <location>
        <begin position="499"/>
        <end position="518"/>
    </location>
</feature>
<gene>
    <name evidence="2" type="ordered locus">DEHA2B05610g</name>
</gene>
<feature type="compositionally biased region" description="Polar residues" evidence="1">
    <location>
        <begin position="657"/>
        <end position="667"/>
    </location>
</feature>
<dbReference type="GeneID" id="2913747"/>
<dbReference type="HOGENOM" id="CLU_317348_0_0_1"/>
<evidence type="ECO:0000313" key="2">
    <source>
        <dbReference type="EMBL" id="CAG85199.2"/>
    </source>
</evidence>
<dbReference type="AlphaFoldDB" id="Q6BX65"/>
<feature type="compositionally biased region" description="Polar residues" evidence="1">
    <location>
        <begin position="422"/>
        <end position="439"/>
    </location>
</feature>
<feature type="region of interest" description="Disordered" evidence="1">
    <location>
        <begin position="406"/>
        <end position="703"/>
    </location>
</feature>
<reference evidence="2 3" key="1">
    <citation type="journal article" date="2004" name="Nature">
        <title>Genome evolution in yeasts.</title>
        <authorList>
            <consortium name="Genolevures"/>
            <person name="Dujon B."/>
            <person name="Sherman D."/>
            <person name="Fischer G."/>
            <person name="Durrens P."/>
            <person name="Casaregola S."/>
            <person name="Lafontaine I."/>
            <person name="de Montigny J."/>
            <person name="Marck C."/>
            <person name="Neuveglise C."/>
            <person name="Talla E."/>
            <person name="Goffard N."/>
            <person name="Frangeul L."/>
            <person name="Aigle M."/>
            <person name="Anthouard V."/>
            <person name="Babour A."/>
            <person name="Barbe V."/>
            <person name="Barnay S."/>
            <person name="Blanchin S."/>
            <person name="Beckerich J.M."/>
            <person name="Beyne E."/>
            <person name="Bleykasten C."/>
            <person name="Boisrame A."/>
            <person name="Boyer J."/>
            <person name="Cattolico L."/>
            <person name="Confanioleri F."/>
            <person name="de Daruvar A."/>
            <person name="Despons L."/>
            <person name="Fabre E."/>
            <person name="Fairhead C."/>
            <person name="Ferry-Dumazet H."/>
            <person name="Groppi A."/>
            <person name="Hantraye F."/>
            <person name="Hennequin C."/>
            <person name="Jauniaux N."/>
            <person name="Joyet P."/>
            <person name="Kachouri R."/>
            <person name="Kerrest A."/>
            <person name="Koszul R."/>
            <person name="Lemaire M."/>
            <person name="Lesur I."/>
            <person name="Ma L."/>
            <person name="Muller H."/>
            <person name="Nicaud J.M."/>
            <person name="Nikolski M."/>
            <person name="Oztas S."/>
            <person name="Ozier-Kalogeropoulos O."/>
            <person name="Pellenz S."/>
            <person name="Potier S."/>
            <person name="Richard G.F."/>
            <person name="Straub M.L."/>
            <person name="Suleau A."/>
            <person name="Swennene D."/>
            <person name="Tekaia F."/>
            <person name="Wesolowski-Louvel M."/>
            <person name="Westhof E."/>
            <person name="Wirth B."/>
            <person name="Zeniou-Meyer M."/>
            <person name="Zivanovic I."/>
            <person name="Bolotin-Fukuhara M."/>
            <person name="Thierry A."/>
            <person name="Bouchier C."/>
            <person name="Caudron B."/>
            <person name="Scarpelli C."/>
            <person name="Gaillardin C."/>
            <person name="Weissenbach J."/>
            <person name="Wincker P."/>
            <person name="Souciet J.L."/>
        </authorList>
    </citation>
    <scope>NUCLEOTIDE SEQUENCE [LARGE SCALE GENOMIC DNA]</scope>
    <source>
        <strain evidence="3">ATCC 36239 / CBS 767 / BCRC 21394 / JCM 1990 / NBRC 0083 / IGC 2968</strain>
    </source>
</reference>
<organism evidence="2 3">
    <name type="scientific">Debaryomyces hansenii (strain ATCC 36239 / CBS 767 / BCRC 21394 / JCM 1990 / NBRC 0083 / IGC 2968)</name>
    <name type="common">Yeast</name>
    <name type="synonym">Torulaspora hansenii</name>
    <dbReference type="NCBI Taxonomy" id="284592"/>
    <lineage>
        <taxon>Eukaryota</taxon>
        <taxon>Fungi</taxon>
        <taxon>Dikarya</taxon>
        <taxon>Ascomycota</taxon>
        <taxon>Saccharomycotina</taxon>
        <taxon>Pichiomycetes</taxon>
        <taxon>Debaryomycetaceae</taxon>
        <taxon>Debaryomyces</taxon>
    </lineage>
</organism>
<evidence type="ECO:0000256" key="1">
    <source>
        <dbReference type="SAM" id="MobiDB-lite"/>
    </source>
</evidence>
<feature type="region of interest" description="Disordered" evidence="1">
    <location>
        <begin position="887"/>
        <end position="918"/>
    </location>
</feature>
<feature type="compositionally biased region" description="Basic and acidic residues" evidence="1">
    <location>
        <begin position="440"/>
        <end position="478"/>
    </location>
</feature>
<feature type="compositionally biased region" description="Low complexity" evidence="1">
    <location>
        <begin position="613"/>
        <end position="652"/>
    </location>
</feature>
<feature type="compositionally biased region" description="Basic and acidic residues" evidence="1">
    <location>
        <begin position="406"/>
        <end position="421"/>
    </location>
</feature>
<evidence type="ECO:0000313" key="3">
    <source>
        <dbReference type="Proteomes" id="UP000000599"/>
    </source>
</evidence>
<protein>
    <submittedName>
        <fullName evidence="2">DEHA2B05610p</fullName>
    </submittedName>
</protein>
<accession>Q6BX65</accession>
<dbReference type="Proteomes" id="UP000000599">
    <property type="component" value="Chromosome B"/>
</dbReference>
<feature type="compositionally biased region" description="Low complexity" evidence="1">
    <location>
        <begin position="668"/>
        <end position="681"/>
    </location>
</feature>
<feature type="region of interest" description="Disordered" evidence="1">
    <location>
        <begin position="729"/>
        <end position="832"/>
    </location>
</feature>
<name>Q6BX65_DEBHA</name>
<dbReference type="RefSeq" id="XP_457204.2">
    <property type="nucleotide sequence ID" value="XM_457204.1"/>
</dbReference>
<sequence>MATTEDGGEPGYIDSLDAKIIQYQYNITKIQNLIPAIQKLAANASESKELPLVQYAVLLCGSIFAINEGVFSTKLEIIGEFKLFKPVPISISNVVTHIPYDNPDITVKPLSELPSPESGVKCLKSLEELCYSCLQGYQKRLQQAKITKEKSKLLSPDYFGDLESMLKDQIFDNGDNDLTLEHGLLHKLSENTSLLDDENYVEASLTDMDIEMIFTVTGQLRSTLDHLKPNLIPFQKLKTIPKTQQEEYVKLMSDGKYGLHKVLMLTLRLNEIYSILRKVGRKIYFSNYQHLYDYKLAFQSSNSNYFKLNLLKEVDGLFNATKKNGTLVANLTRFVRQNSRYELSYKTLLDFSNFVNQAYIMIENMVFKFEEFGFNWISSELRFRKVYGLPKKALIDVFQKIKESKNKLQEGTDASEPRKSTTADSKPTRSVNNSRTGNPQKKESENKESDNKESDNKESDNKESENKNSTDNLEKFPDIDEVTPKSIEQDLKKLELNDSSPSKGSRSSSISSQSSNSSTNKFSVKPTKRKLSSSQNPRNSMLPSPMSKASNPLNQRPSSMLFMNSNSSLSSFPSSTRMEINAATTTTPSGRRRSTSSPISPKVTILQDNTHKATSGAAAALARSNSLKSPNSPLRSPSGSISSPSNLRSPSGAIKRSGSQTRSGNGTQQQQISSPSPKSKQNPLIAVEEEDNSGTTSAKPLTANQRLQLHLRQATKSGTLMTQQKETLTSVVFDPSEPSTFNLRRSVESPTTKESSDLPTQQQAPILSQGPAPNQPQTRDQVTRRNTRRNSVTPQLGNPASPNNSSVTTINAQNTSESSVSSASSEDNSTASQIKKVRFTGVPEYSELEDAPRTYANRLLKNFAVFKAPPNKPGFKRKDQLLKTEESLSLRSHLRDSSAGAFSPPPQTGLSKFRNKLL</sequence>
<dbReference type="OMA" id="WYKKPAV"/>
<feature type="compositionally biased region" description="Polar residues" evidence="1">
    <location>
        <begin position="737"/>
        <end position="780"/>
    </location>
</feature>
<dbReference type="FunCoup" id="Q6BX65">
    <property type="interactions" value="99"/>
</dbReference>
<dbReference type="VEuPathDB" id="FungiDB:DEHA2B05610g"/>
<feature type="compositionally biased region" description="Polar residues" evidence="1">
    <location>
        <begin position="693"/>
        <end position="703"/>
    </location>
</feature>
<feature type="compositionally biased region" description="Polar residues" evidence="1">
    <location>
        <begin position="532"/>
        <end position="556"/>
    </location>
</feature>
<feature type="compositionally biased region" description="Basic and acidic residues" evidence="1">
    <location>
        <begin position="487"/>
        <end position="496"/>
    </location>
</feature>
<dbReference type="InParanoid" id="Q6BX65"/>
<dbReference type="OrthoDB" id="4087202at2759"/>
<feature type="compositionally biased region" description="Low complexity" evidence="1">
    <location>
        <begin position="814"/>
        <end position="832"/>
    </location>
</feature>
<feature type="compositionally biased region" description="Low complexity" evidence="1">
    <location>
        <begin position="584"/>
        <end position="601"/>
    </location>
</feature>
<feature type="compositionally biased region" description="Basic and acidic residues" evidence="1">
    <location>
        <begin position="887"/>
        <end position="896"/>
    </location>
</feature>
<feature type="compositionally biased region" description="Polar residues" evidence="1">
    <location>
        <begin position="791"/>
        <end position="813"/>
    </location>
</feature>